<dbReference type="EMBL" id="BAAARV010000004">
    <property type="protein sequence ID" value="GAA2327461.1"/>
    <property type="molecule type" value="Genomic_DNA"/>
</dbReference>
<sequence length="58" mass="6348">MASEDEDDLYTQARTAILQRIIRNAENRAVSGDNGVLELAEAYTVLRLGVLSGRVNAK</sequence>
<comment type="caution">
    <text evidence="1">The sequence shown here is derived from an EMBL/GenBank/DDBJ whole genome shotgun (WGS) entry which is preliminary data.</text>
</comment>
<organism evidence="1 2">
    <name type="scientific">Dactylosporangium salmoneum</name>
    <dbReference type="NCBI Taxonomy" id="53361"/>
    <lineage>
        <taxon>Bacteria</taxon>
        <taxon>Bacillati</taxon>
        <taxon>Actinomycetota</taxon>
        <taxon>Actinomycetes</taxon>
        <taxon>Micromonosporales</taxon>
        <taxon>Micromonosporaceae</taxon>
        <taxon>Dactylosporangium</taxon>
    </lineage>
</organism>
<evidence type="ECO:0000313" key="2">
    <source>
        <dbReference type="Proteomes" id="UP001501444"/>
    </source>
</evidence>
<protein>
    <submittedName>
        <fullName evidence="1">Uncharacterized protein</fullName>
    </submittedName>
</protein>
<name>A0ABN3FDL9_9ACTN</name>
<gene>
    <name evidence="1" type="ORF">GCM10010170_003190</name>
</gene>
<dbReference type="Proteomes" id="UP001501444">
    <property type="component" value="Unassembled WGS sequence"/>
</dbReference>
<dbReference type="RefSeq" id="WP_344610358.1">
    <property type="nucleotide sequence ID" value="NZ_BAAARV010000004.1"/>
</dbReference>
<proteinExistence type="predicted"/>
<reference evidence="1 2" key="1">
    <citation type="journal article" date="2019" name="Int. J. Syst. Evol. Microbiol.">
        <title>The Global Catalogue of Microorganisms (GCM) 10K type strain sequencing project: providing services to taxonomists for standard genome sequencing and annotation.</title>
        <authorList>
            <consortium name="The Broad Institute Genomics Platform"/>
            <consortium name="The Broad Institute Genome Sequencing Center for Infectious Disease"/>
            <person name="Wu L."/>
            <person name="Ma J."/>
        </authorList>
    </citation>
    <scope>NUCLEOTIDE SEQUENCE [LARGE SCALE GENOMIC DNA]</scope>
    <source>
        <strain evidence="1 2">JCM 3272</strain>
    </source>
</reference>
<accession>A0ABN3FDL9</accession>
<keyword evidence="2" id="KW-1185">Reference proteome</keyword>
<evidence type="ECO:0000313" key="1">
    <source>
        <dbReference type="EMBL" id="GAA2327461.1"/>
    </source>
</evidence>